<feature type="domain" description="D-alanyl-D-alanine carboxypeptidase-like core" evidence="2">
    <location>
        <begin position="123"/>
        <end position="233"/>
    </location>
</feature>
<dbReference type="Gene3D" id="3.30.200.180">
    <property type="match status" value="1"/>
</dbReference>
<dbReference type="GO" id="GO:0008233">
    <property type="term" value="F:peptidase activity"/>
    <property type="evidence" value="ECO:0007669"/>
    <property type="project" value="InterPro"/>
</dbReference>
<feature type="region of interest" description="Disordered" evidence="1">
    <location>
        <begin position="37"/>
        <end position="67"/>
    </location>
</feature>
<protein>
    <submittedName>
        <fullName evidence="3">M15 family metallopeptidase</fullName>
    </submittedName>
</protein>
<dbReference type="EMBL" id="JAELUP010000001">
    <property type="protein sequence ID" value="MBJ6359737.1"/>
    <property type="molecule type" value="Genomic_DNA"/>
</dbReference>
<reference evidence="3" key="1">
    <citation type="submission" date="2020-12" db="EMBL/GenBank/DDBJ databases">
        <authorList>
            <person name="Huq M.A."/>
        </authorList>
    </citation>
    <scope>NUCLEOTIDE SEQUENCE</scope>
    <source>
        <strain evidence="3">MAHUQ-46</strain>
    </source>
</reference>
<dbReference type="InterPro" id="IPR009045">
    <property type="entry name" value="Zn_M74/Hedgehog-like"/>
</dbReference>
<dbReference type="Proteomes" id="UP000640274">
    <property type="component" value="Unassembled WGS sequence"/>
</dbReference>
<dbReference type="Gene3D" id="3.30.1380.10">
    <property type="match status" value="1"/>
</dbReference>
<dbReference type="AlphaFoldDB" id="A0A934J3Q3"/>
<dbReference type="RefSeq" id="WP_199017258.1">
    <property type="nucleotide sequence ID" value="NZ_JAELUP010000001.1"/>
</dbReference>
<evidence type="ECO:0000313" key="4">
    <source>
        <dbReference type="Proteomes" id="UP000640274"/>
    </source>
</evidence>
<dbReference type="PANTHER" id="PTHR34385:SF1">
    <property type="entry name" value="PEPTIDOGLYCAN L-ALANYL-D-GLUTAMATE ENDOPEPTIDASE CWLK"/>
    <property type="match status" value="1"/>
</dbReference>
<dbReference type="SUPFAM" id="SSF55166">
    <property type="entry name" value="Hedgehog/DD-peptidase"/>
    <property type="match status" value="1"/>
</dbReference>
<dbReference type="InterPro" id="IPR003709">
    <property type="entry name" value="VanY-like_core_dom"/>
</dbReference>
<dbReference type="InterPro" id="IPR052179">
    <property type="entry name" value="DD-CPase-like"/>
</dbReference>
<dbReference type="PANTHER" id="PTHR34385">
    <property type="entry name" value="D-ALANYL-D-ALANINE CARBOXYPEPTIDASE"/>
    <property type="match status" value="1"/>
</dbReference>
<keyword evidence="4" id="KW-1185">Reference proteome</keyword>
<accession>A0A934J3Q3</accession>
<proteinExistence type="predicted"/>
<dbReference type="Pfam" id="PF02557">
    <property type="entry name" value="VanY"/>
    <property type="match status" value="1"/>
</dbReference>
<feature type="compositionally biased region" description="Low complexity" evidence="1">
    <location>
        <begin position="50"/>
        <end position="60"/>
    </location>
</feature>
<name>A0A934J3Q3_9BACL</name>
<feature type="compositionally biased region" description="Basic and acidic residues" evidence="1">
    <location>
        <begin position="37"/>
        <end position="49"/>
    </location>
</feature>
<gene>
    <name evidence="3" type="ORF">JFN88_00135</name>
</gene>
<dbReference type="GO" id="GO:0006508">
    <property type="term" value="P:proteolysis"/>
    <property type="evidence" value="ECO:0007669"/>
    <property type="project" value="InterPro"/>
</dbReference>
<evidence type="ECO:0000313" key="3">
    <source>
        <dbReference type="EMBL" id="MBJ6359737.1"/>
    </source>
</evidence>
<sequence>MKKLIAGIAVLVLIGYGVFEYQQRPAAVEDKWADVHHDPRHEQDSRNDGQEGQDQQGQQDQPEEQAKLTISSDEVRKGSLLLINRQYPVSEDGVLPEIVSLFQRKDLVKGFGILDNSVQLPLDLVQKFSVIVESAKNDGVTHFLITSGYRDNEQQRELYEKMGADYANPAGHSEHNLGLSLDIGSTVGMMKDAPEGKWLEQNAWKYGFVLRYPEDKTDITGVLYEPWHFRYVGLPHSVIMQEHSFVLEQYLDYLKEQRQITGAIDGQTYSVSFYPVIEGQDIQVPLPDQYELSGNNIDGVILTSWDAKVRR</sequence>
<dbReference type="InterPro" id="IPR058193">
    <property type="entry name" value="VanY/YodJ_core_dom"/>
</dbReference>
<organism evidence="3 4">
    <name type="scientific">Paenibacillus roseus</name>
    <dbReference type="NCBI Taxonomy" id="2798579"/>
    <lineage>
        <taxon>Bacteria</taxon>
        <taxon>Bacillati</taxon>
        <taxon>Bacillota</taxon>
        <taxon>Bacilli</taxon>
        <taxon>Bacillales</taxon>
        <taxon>Paenibacillaceae</taxon>
        <taxon>Paenibacillus</taxon>
    </lineage>
</organism>
<evidence type="ECO:0000256" key="1">
    <source>
        <dbReference type="SAM" id="MobiDB-lite"/>
    </source>
</evidence>
<dbReference type="CDD" id="cd14852">
    <property type="entry name" value="LD-carboxypeptidase"/>
    <property type="match status" value="1"/>
</dbReference>
<comment type="caution">
    <text evidence="3">The sequence shown here is derived from an EMBL/GenBank/DDBJ whole genome shotgun (WGS) entry which is preliminary data.</text>
</comment>
<evidence type="ECO:0000259" key="2">
    <source>
        <dbReference type="Pfam" id="PF02557"/>
    </source>
</evidence>